<feature type="repeat" description="TPR" evidence="4">
    <location>
        <begin position="333"/>
        <end position="366"/>
    </location>
</feature>
<keyword evidence="4" id="KW-0802">TPR repeat</keyword>
<dbReference type="InterPro" id="IPR011990">
    <property type="entry name" value="TPR-like_helical_dom_sf"/>
</dbReference>
<accession>B4D1N1</accession>
<dbReference type="Pfam" id="PF01739">
    <property type="entry name" value="CheR"/>
    <property type="match status" value="1"/>
</dbReference>
<dbReference type="GO" id="GO:0008983">
    <property type="term" value="F:protein-glutamate O-methyltransferase activity"/>
    <property type="evidence" value="ECO:0007669"/>
    <property type="project" value="UniProtKB-EC"/>
</dbReference>
<dbReference type="SUPFAM" id="SSF53335">
    <property type="entry name" value="S-adenosyl-L-methionine-dependent methyltransferases"/>
    <property type="match status" value="1"/>
</dbReference>
<dbReference type="STRING" id="497964.CfE428DRAFT_2819"/>
<evidence type="ECO:0000256" key="2">
    <source>
        <dbReference type="ARBA" id="ARBA00022679"/>
    </source>
</evidence>
<dbReference type="InParanoid" id="B4D1N1"/>
<dbReference type="EC" id="2.1.1.80" evidence="6"/>
<dbReference type="SMART" id="SM00138">
    <property type="entry name" value="MeTrc"/>
    <property type="match status" value="1"/>
</dbReference>
<proteinExistence type="predicted"/>
<evidence type="ECO:0000313" key="7">
    <source>
        <dbReference type="Proteomes" id="UP000005824"/>
    </source>
</evidence>
<dbReference type="InterPro" id="IPR022642">
    <property type="entry name" value="CheR_C"/>
</dbReference>
<dbReference type="InterPro" id="IPR000780">
    <property type="entry name" value="CheR_MeTrfase"/>
</dbReference>
<sequence length="402" mass="44478">MEAFARLLYQEIGLDPASIGMPAVERAVRLRLAACRESDAEVYLRRVRSDREEMQALVESVVVSETWFFRDPKAFAVVAERARQTTGKLFFLCLPCSTGEEPYSLAMTLLDAGIAPERFHIDAVDVSDRVLAHARTGVYTRNSFRGRDLAFRDRHFTPKHAGWAIDPALRKLVHFHRGNLLDDTAVPRGRTYDAIFCRNLLIYFDVATQRRAIAELGRHLSSDGLLCVGPAETGLLASYDFTHTRISLAFAFTKGKPIAPSKPAPAPAKKRVALHPIPAKPRPATVAVPPPPVPAPAAPAPDLSEAVRLADEGRLEEVAAICHEYLRHAGASAQAYYLLGLVSDTANREEEAATHYRRALYLDPQHHDTLLHYALLVSRRGDTTAAQALRRRAKRSTEPATP</sequence>
<dbReference type="Gene3D" id="3.40.50.150">
    <property type="entry name" value="Vaccinia Virus protein VP39"/>
    <property type="match status" value="1"/>
</dbReference>
<dbReference type="Gene3D" id="1.25.40.10">
    <property type="entry name" value="Tetratricopeptide repeat domain"/>
    <property type="match status" value="1"/>
</dbReference>
<evidence type="ECO:0000313" key="6">
    <source>
        <dbReference type="EMBL" id="EDY19643.1"/>
    </source>
</evidence>
<name>B4D1N1_9BACT</name>
<dbReference type="InterPro" id="IPR029063">
    <property type="entry name" value="SAM-dependent_MTases_sf"/>
</dbReference>
<dbReference type="InterPro" id="IPR019734">
    <property type="entry name" value="TPR_rpt"/>
</dbReference>
<dbReference type="PRINTS" id="PR00996">
    <property type="entry name" value="CHERMTFRASE"/>
</dbReference>
<dbReference type="PROSITE" id="PS50123">
    <property type="entry name" value="CHER"/>
    <property type="match status" value="1"/>
</dbReference>
<dbReference type="SUPFAM" id="SSF48452">
    <property type="entry name" value="TPR-like"/>
    <property type="match status" value="1"/>
</dbReference>
<dbReference type="RefSeq" id="WP_006980144.1">
    <property type="nucleotide sequence ID" value="NZ_ABVL01000007.1"/>
</dbReference>
<dbReference type="GO" id="GO:0032259">
    <property type="term" value="P:methylation"/>
    <property type="evidence" value="ECO:0007669"/>
    <property type="project" value="UniProtKB-KW"/>
</dbReference>
<dbReference type="SMART" id="SM00028">
    <property type="entry name" value="TPR"/>
    <property type="match status" value="1"/>
</dbReference>
<dbReference type="PROSITE" id="PS50005">
    <property type="entry name" value="TPR"/>
    <property type="match status" value="1"/>
</dbReference>
<keyword evidence="1 6" id="KW-0489">Methyltransferase</keyword>
<dbReference type="FunCoup" id="B4D1N1">
    <property type="interactions" value="232"/>
</dbReference>
<dbReference type="EMBL" id="ABVL01000007">
    <property type="protein sequence ID" value="EDY19643.1"/>
    <property type="molecule type" value="Genomic_DNA"/>
</dbReference>
<comment type="caution">
    <text evidence="6">The sequence shown here is derived from an EMBL/GenBank/DDBJ whole genome shotgun (WGS) entry which is preliminary data.</text>
</comment>
<dbReference type="PANTHER" id="PTHR24422">
    <property type="entry name" value="CHEMOTAXIS PROTEIN METHYLTRANSFERASE"/>
    <property type="match status" value="1"/>
</dbReference>
<feature type="domain" description="CheR-type methyltransferase" evidence="5">
    <location>
        <begin position="1"/>
        <end position="233"/>
    </location>
</feature>
<dbReference type="PANTHER" id="PTHR24422:SF19">
    <property type="entry name" value="CHEMOTAXIS PROTEIN METHYLTRANSFERASE"/>
    <property type="match status" value="1"/>
</dbReference>
<evidence type="ECO:0000256" key="4">
    <source>
        <dbReference type="PROSITE-ProRule" id="PRU00339"/>
    </source>
</evidence>
<keyword evidence="2 6" id="KW-0808">Transferase</keyword>
<evidence type="ECO:0000256" key="3">
    <source>
        <dbReference type="ARBA" id="ARBA00022691"/>
    </source>
</evidence>
<protein>
    <submittedName>
        <fullName evidence="6">MCP methyltransferase, CheR-type with Tpr repeats</fullName>
        <ecNumber evidence="6">2.1.1.80</ecNumber>
    </submittedName>
</protein>
<keyword evidence="3" id="KW-0949">S-adenosyl-L-methionine</keyword>
<dbReference type="InterPro" id="IPR050903">
    <property type="entry name" value="Bact_Chemotaxis_MeTrfase"/>
</dbReference>
<keyword evidence="7" id="KW-1185">Reference proteome</keyword>
<organism evidence="6 7">
    <name type="scientific">Chthoniobacter flavus Ellin428</name>
    <dbReference type="NCBI Taxonomy" id="497964"/>
    <lineage>
        <taxon>Bacteria</taxon>
        <taxon>Pseudomonadati</taxon>
        <taxon>Verrucomicrobiota</taxon>
        <taxon>Spartobacteria</taxon>
        <taxon>Chthoniobacterales</taxon>
        <taxon>Chthoniobacteraceae</taxon>
        <taxon>Chthoniobacter</taxon>
    </lineage>
</organism>
<gene>
    <name evidence="6" type="ORF">CfE428DRAFT_2819</name>
</gene>
<reference evidence="6 7" key="1">
    <citation type="journal article" date="2011" name="J. Bacteriol.">
        <title>Genome sequence of Chthoniobacter flavus Ellin428, an aerobic heterotrophic soil bacterium.</title>
        <authorList>
            <person name="Kant R."/>
            <person name="van Passel M.W."/>
            <person name="Palva A."/>
            <person name="Lucas S."/>
            <person name="Lapidus A."/>
            <person name="Glavina Del Rio T."/>
            <person name="Dalin E."/>
            <person name="Tice H."/>
            <person name="Bruce D."/>
            <person name="Goodwin L."/>
            <person name="Pitluck S."/>
            <person name="Larimer F.W."/>
            <person name="Land M.L."/>
            <person name="Hauser L."/>
            <person name="Sangwan P."/>
            <person name="de Vos W.M."/>
            <person name="Janssen P.H."/>
            <person name="Smidt H."/>
        </authorList>
    </citation>
    <scope>NUCLEOTIDE SEQUENCE [LARGE SCALE GENOMIC DNA]</scope>
    <source>
        <strain evidence="6 7">Ellin428</strain>
    </source>
</reference>
<dbReference type="Proteomes" id="UP000005824">
    <property type="component" value="Unassembled WGS sequence"/>
</dbReference>
<evidence type="ECO:0000259" key="5">
    <source>
        <dbReference type="PROSITE" id="PS50123"/>
    </source>
</evidence>
<dbReference type="eggNOG" id="COG1352">
    <property type="taxonomic scope" value="Bacteria"/>
</dbReference>
<dbReference type="AlphaFoldDB" id="B4D1N1"/>
<evidence type="ECO:0000256" key="1">
    <source>
        <dbReference type="ARBA" id="ARBA00022603"/>
    </source>
</evidence>